<dbReference type="Proteomes" id="UP000050454">
    <property type="component" value="Unassembled WGS sequence"/>
</dbReference>
<gene>
    <name evidence="6" type="ORF">AFM12_12730</name>
</gene>
<accession>A0A0P7C4A9</accession>
<organism evidence="6 7">
    <name type="scientific">Jiulongibacter sediminis</name>
    <dbReference type="NCBI Taxonomy" id="1605367"/>
    <lineage>
        <taxon>Bacteria</taxon>
        <taxon>Pseudomonadati</taxon>
        <taxon>Bacteroidota</taxon>
        <taxon>Cytophagia</taxon>
        <taxon>Cytophagales</taxon>
        <taxon>Leadbetterellaceae</taxon>
        <taxon>Jiulongibacter</taxon>
    </lineage>
</organism>
<evidence type="ECO:0000256" key="4">
    <source>
        <dbReference type="ARBA" id="ARBA00023136"/>
    </source>
</evidence>
<keyword evidence="7" id="KW-1185">Reference proteome</keyword>
<keyword evidence="2 5" id="KW-0812">Transmembrane</keyword>
<keyword evidence="3 5" id="KW-1133">Transmembrane helix</keyword>
<dbReference type="PANTHER" id="PTHR12714:SF9">
    <property type="entry name" value="PROTEIN-S-ISOPRENYLCYSTEINE O-METHYLTRANSFERASE"/>
    <property type="match status" value="1"/>
</dbReference>
<dbReference type="OrthoDB" id="9809773at2"/>
<reference evidence="6 7" key="1">
    <citation type="submission" date="2015-07" db="EMBL/GenBank/DDBJ databases">
        <title>The draft genome sequence of Leadbetterella sp. JN14-9.</title>
        <authorList>
            <person name="Liu Y."/>
            <person name="Du J."/>
            <person name="Shao Z."/>
        </authorList>
    </citation>
    <scope>NUCLEOTIDE SEQUENCE [LARGE SCALE GENOMIC DNA]</scope>
    <source>
        <strain evidence="6 7">JN14-9</strain>
    </source>
</reference>
<feature type="transmembrane region" description="Helical" evidence="5">
    <location>
        <begin position="189"/>
        <end position="206"/>
    </location>
</feature>
<keyword evidence="6" id="KW-0489">Methyltransferase</keyword>
<sequence>MALQEEFESQGNFLFRYRSYFPLIFLIVATVVFVLEVEKENHWLLNPNYWFFSLGVGFFGLLIRVFTVGFTPKNTSGRNTAEGQVADELNQTGIYSLVRHPLYVGNYFMWLAVAMLTANLWFIVAFTLFYWVYYERIMYAEEAFLRRKFGQAYLSWAENKPAFVPKLSGFVKPKYPFSLKKVLKKEKNGIAALFGLFWLFDFLKNYTATCELSVVQNFWFYGFVGSMIFYLIFKVLKRTSLLEDGR</sequence>
<comment type="caution">
    <text evidence="6">The sequence shown here is derived from an EMBL/GenBank/DDBJ whole genome shotgun (WGS) entry which is preliminary data.</text>
</comment>
<feature type="transmembrane region" description="Helical" evidence="5">
    <location>
        <begin position="107"/>
        <end position="133"/>
    </location>
</feature>
<proteinExistence type="predicted"/>
<dbReference type="Pfam" id="PF04191">
    <property type="entry name" value="PEMT"/>
    <property type="match status" value="1"/>
</dbReference>
<dbReference type="GO" id="GO:0012505">
    <property type="term" value="C:endomembrane system"/>
    <property type="evidence" value="ECO:0007669"/>
    <property type="project" value="UniProtKB-SubCell"/>
</dbReference>
<dbReference type="GO" id="GO:0008168">
    <property type="term" value="F:methyltransferase activity"/>
    <property type="evidence" value="ECO:0007669"/>
    <property type="project" value="UniProtKB-KW"/>
</dbReference>
<feature type="transmembrane region" description="Helical" evidence="5">
    <location>
        <begin position="20"/>
        <end position="37"/>
    </location>
</feature>
<keyword evidence="6" id="KW-0808">Transferase</keyword>
<protein>
    <submittedName>
        <fullName evidence="6">Lipid A phosphate methyltransferase</fullName>
    </submittedName>
</protein>
<feature type="transmembrane region" description="Helical" evidence="5">
    <location>
        <begin position="218"/>
        <end position="236"/>
    </location>
</feature>
<name>A0A0P7C4A9_9BACT</name>
<dbReference type="Gene3D" id="1.20.120.1630">
    <property type="match status" value="1"/>
</dbReference>
<dbReference type="AlphaFoldDB" id="A0A0P7C4A9"/>
<dbReference type="STRING" id="1605367.AFM12_12730"/>
<keyword evidence="4 5" id="KW-0472">Membrane</keyword>
<dbReference type="GO" id="GO:0032259">
    <property type="term" value="P:methylation"/>
    <property type="evidence" value="ECO:0007669"/>
    <property type="project" value="UniProtKB-KW"/>
</dbReference>
<dbReference type="PANTHER" id="PTHR12714">
    <property type="entry name" value="PROTEIN-S ISOPRENYLCYSTEINE O-METHYLTRANSFERASE"/>
    <property type="match status" value="1"/>
</dbReference>
<evidence type="ECO:0000256" key="2">
    <source>
        <dbReference type="ARBA" id="ARBA00022692"/>
    </source>
</evidence>
<evidence type="ECO:0000256" key="1">
    <source>
        <dbReference type="ARBA" id="ARBA00004127"/>
    </source>
</evidence>
<evidence type="ECO:0000256" key="5">
    <source>
        <dbReference type="SAM" id="Phobius"/>
    </source>
</evidence>
<dbReference type="PATRIC" id="fig|1605367.3.peg.3955"/>
<dbReference type="EMBL" id="LGTQ01000009">
    <property type="protein sequence ID" value="KPM48053.1"/>
    <property type="molecule type" value="Genomic_DNA"/>
</dbReference>
<feature type="transmembrane region" description="Helical" evidence="5">
    <location>
        <begin position="49"/>
        <end position="70"/>
    </location>
</feature>
<evidence type="ECO:0000313" key="7">
    <source>
        <dbReference type="Proteomes" id="UP000050454"/>
    </source>
</evidence>
<dbReference type="RefSeq" id="WP_055148776.1">
    <property type="nucleotide sequence ID" value="NZ_JXSZ01000009.1"/>
</dbReference>
<evidence type="ECO:0000256" key="3">
    <source>
        <dbReference type="ARBA" id="ARBA00022989"/>
    </source>
</evidence>
<evidence type="ECO:0000313" key="6">
    <source>
        <dbReference type="EMBL" id="KPM48053.1"/>
    </source>
</evidence>
<dbReference type="InterPro" id="IPR007318">
    <property type="entry name" value="Phopholipid_MeTrfase"/>
</dbReference>
<comment type="subcellular location">
    <subcellularLocation>
        <location evidence="1">Endomembrane system</location>
        <topology evidence="1">Multi-pass membrane protein</topology>
    </subcellularLocation>
</comment>